<keyword evidence="2" id="KW-0472">Membrane</keyword>
<dbReference type="GO" id="GO:0016887">
    <property type="term" value="F:ATP hydrolysis activity"/>
    <property type="evidence" value="ECO:0007669"/>
    <property type="project" value="RHEA"/>
</dbReference>
<dbReference type="Gramene" id="KQL10508">
    <property type="protein sequence ID" value="KQL10508"/>
    <property type="gene ID" value="SETIT_008641mg"/>
</dbReference>
<proteinExistence type="inferred from homology"/>
<dbReference type="GO" id="GO:0005524">
    <property type="term" value="F:ATP binding"/>
    <property type="evidence" value="ECO:0007669"/>
    <property type="project" value="UniProtKB-KW"/>
</dbReference>
<feature type="domain" description="DNA helicase Pif1-like DEAD-box helicase" evidence="3">
    <location>
        <begin position="806"/>
        <end position="891"/>
    </location>
</feature>
<dbReference type="EMBL" id="AGNK02002416">
    <property type="status" value="NOT_ANNOTATED_CDS"/>
    <property type="molecule type" value="Genomic_DNA"/>
</dbReference>
<dbReference type="OMA" id="YKAHINI"/>
<dbReference type="InterPro" id="IPR012340">
    <property type="entry name" value="NA-bd_OB-fold"/>
</dbReference>
<keyword evidence="7" id="KW-1185">Reference proteome</keyword>
<reference evidence="7" key="1">
    <citation type="journal article" date="2012" name="Nat. Biotechnol.">
        <title>Reference genome sequence of the model plant Setaria.</title>
        <authorList>
            <person name="Bennetzen J.L."/>
            <person name="Schmutz J."/>
            <person name="Wang H."/>
            <person name="Percifield R."/>
            <person name="Hawkins J."/>
            <person name="Pontaroli A.C."/>
            <person name="Estep M."/>
            <person name="Feng L."/>
            <person name="Vaughn J.N."/>
            <person name="Grimwood J."/>
            <person name="Jenkins J."/>
            <person name="Barry K."/>
            <person name="Lindquist E."/>
            <person name="Hellsten U."/>
            <person name="Deshpande S."/>
            <person name="Wang X."/>
            <person name="Wu X."/>
            <person name="Mitros T."/>
            <person name="Triplett J."/>
            <person name="Yang X."/>
            <person name="Ye C.Y."/>
            <person name="Mauro-Herrera M."/>
            <person name="Wang L."/>
            <person name="Li P."/>
            <person name="Sharma M."/>
            <person name="Sharma R."/>
            <person name="Ronald P.C."/>
            <person name="Panaud O."/>
            <person name="Kellogg E.A."/>
            <person name="Brutnell T.P."/>
            <person name="Doust A.N."/>
            <person name="Tuskan G.A."/>
            <person name="Rokhsar D."/>
            <person name="Devos K.M."/>
        </authorList>
    </citation>
    <scope>NUCLEOTIDE SEQUENCE [LARGE SCALE GENOMIC DNA]</scope>
    <source>
        <strain evidence="7">cv. Yugu1</strain>
    </source>
</reference>
<dbReference type="SUPFAM" id="SSF52540">
    <property type="entry name" value="P-loop containing nucleoside triphosphate hydrolases"/>
    <property type="match status" value="2"/>
</dbReference>
<keyword evidence="1" id="KW-0378">Hydrolase</keyword>
<dbReference type="InterPro" id="IPR049163">
    <property type="entry name" value="Pif1-like_2B_dom"/>
</dbReference>
<keyword evidence="2" id="KW-1133">Transmembrane helix</keyword>
<dbReference type="GO" id="GO:0006281">
    <property type="term" value="P:DNA repair"/>
    <property type="evidence" value="ECO:0007669"/>
    <property type="project" value="UniProtKB-KW"/>
</dbReference>
<feature type="domain" description="Helitron helicase-like" evidence="4">
    <location>
        <begin position="202"/>
        <end position="420"/>
    </location>
</feature>
<comment type="cofactor">
    <cofactor evidence="1">
        <name>Mg(2+)</name>
        <dbReference type="ChEBI" id="CHEBI:18420"/>
    </cofactor>
</comment>
<dbReference type="CDD" id="cd04476">
    <property type="entry name" value="RPA1_DBD_C"/>
    <property type="match status" value="1"/>
</dbReference>
<evidence type="ECO:0000313" key="6">
    <source>
        <dbReference type="EnsemblPlants" id="KQL10508"/>
    </source>
</evidence>
<comment type="catalytic activity">
    <reaction evidence="1">
        <text>ATP + H2O = ADP + phosphate + H(+)</text>
        <dbReference type="Rhea" id="RHEA:13065"/>
        <dbReference type="ChEBI" id="CHEBI:15377"/>
        <dbReference type="ChEBI" id="CHEBI:15378"/>
        <dbReference type="ChEBI" id="CHEBI:30616"/>
        <dbReference type="ChEBI" id="CHEBI:43474"/>
        <dbReference type="ChEBI" id="CHEBI:456216"/>
        <dbReference type="EC" id="5.6.2.3"/>
    </reaction>
</comment>
<reference evidence="6" key="2">
    <citation type="submission" date="2018-08" db="UniProtKB">
        <authorList>
            <consortium name="EnsemblPlants"/>
        </authorList>
    </citation>
    <scope>IDENTIFICATION</scope>
    <source>
        <strain evidence="6">Yugu1</strain>
    </source>
</reference>
<dbReference type="InterPro" id="IPR025476">
    <property type="entry name" value="Helitron_helicase-like"/>
</dbReference>
<dbReference type="GO" id="GO:0000723">
    <property type="term" value="P:telomere maintenance"/>
    <property type="evidence" value="ECO:0007669"/>
    <property type="project" value="InterPro"/>
</dbReference>
<dbReference type="InterPro" id="IPR027417">
    <property type="entry name" value="P-loop_NTPase"/>
</dbReference>
<evidence type="ECO:0000256" key="1">
    <source>
        <dbReference type="RuleBase" id="RU363044"/>
    </source>
</evidence>
<evidence type="ECO:0000259" key="4">
    <source>
        <dbReference type="Pfam" id="PF14214"/>
    </source>
</evidence>
<dbReference type="InterPro" id="IPR010285">
    <property type="entry name" value="DNA_helicase_pif1-like_DEAD"/>
</dbReference>
<dbReference type="eggNOG" id="KOG0987">
    <property type="taxonomic scope" value="Eukaryota"/>
</dbReference>
<dbReference type="Pfam" id="PF21530">
    <property type="entry name" value="Pif1_2B_dom"/>
    <property type="match status" value="1"/>
</dbReference>
<dbReference type="PANTHER" id="PTHR10492:SF57">
    <property type="entry name" value="ATP-DEPENDENT DNA HELICASE"/>
    <property type="match status" value="1"/>
</dbReference>
<dbReference type="InParanoid" id="K3Y356"/>
<accession>K3Y356</accession>
<dbReference type="HOGENOM" id="CLU_001324_0_0_1"/>
<evidence type="ECO:0000259" key="5">
    <source>
        <dbReference type="Pfam" id="PF21530"/>
    </source>
</evidence>
<dbReference type="Gene3D" id="3.40.50.300">
    <property type="entry name" value="P-loop containing nucleotide triphosphate hydrolases"/>
    <property type="match status" value="1"/>
</dbReference>
<organism evidence="6 7">
    <name type="scientific">Setaria italica</name>
    <name type="common">Foxtail millet</name>
    <name type="synonym">Panicum italicum</name>
    <dbReference type="NCBI Taxonomy" id="4555"/>
    <lineage>
        <taxon>Eukaryota</taxon>
        <taxon>Viridiplantae</taxon>
        <taxon>Streptophyta</taxon>
        <taxon>Embryophyta</taxon>
        <taxon>Tracheophyta</taxon>
        <taxon>Spermatophyta</taxon>
        <taxon>Magnoliopsida</taxon>
        <taxon>Liliopsida</taxon>
        <taxon>Poales</taxon>
        <taxon>Poaceae</taxon>
        <taxon>PACMAD clade</taxon>
        <taxon>Panicoideae</taxon>
        <taxon>Panicodae</taxon>
        <taxon>Paniceae</taxon>
        <taxon>Cenchrinae</taxon>
        <taxon>Setaria</taxon>
    </lineage>
</organism>
<dbReference type="EnsemblPlants" id="KQL10508">
    <property type="protein sequence ID" value="KQL10508"/>
    <property type="gene ID" value="SETIT_008641mg"/>
</dbReference>
<dbReference type="Pfam" id="PF14214">
    <property type="entry name" value="Helitron_like_N"/>
    <property type="match status" value="1"/>
</dbReference>
<name>K3Y356_SETIT</name>
<protein>
    <recommendedName>
        <fullName evidence="1">ATP-dependent DNA helicase</fullName>
        <ecNumber evidence="1">5.6.2.3</ecNumber>
    </recommendedName>
</protein>
<feature type="domain" description="DNA helicase Pif1-like DEAD-box helicase" evidence="3">
    <location>
        <begin position="892"/>
        <end position="1005"/>
    </location>
</feature>
<keyword evidence="1" id="KW-0234">DNA repair</keyword>
<dbReference type="Gene3D" id="2.40.50.140">
    <property type="entry name" value="Nucleic acid-binding proteins"/>
    <property type="match status" value="2"/>
</dbReference>
<evidence type="ECO:0000313" key="7">
    <source>
        <dbReference type="Proteomes" id="UP000004995"/>
    </source>
</evidence>
<keyword evidence="1" id="KW-0233">DNA recombination</keyword>
<dbReference type="CDD" id="cd18809">
    <property type="entry name" value="SF1_C_RecD"/>
    <property type="match status" value="1"/>
</dbReference>
<comment type="similarity">
    <text evidence="1">Belongs to the helicase family.</text>
</comment>
<dbReference type="GO" id="GO:0006310">
    <property type="term" value="P:DNA recombination"/>
    <property type="evidence" value="ECO:0007669"/>
    <property type="project" value="UniProtKB-KW"/>
</dbReference>
<dbReference type="SUPFAM" id="SSF50249">
    <property type="entry name" value="Nucleic acid-binding proteins"/>
    <property type="match status" value="2"/>
</dbReference>
<keyword evidence="1" id="KW-0347">Helicase</keyword>
<dbReference type="InterPro" id="IPR047192">
    <property type="entry name" value="Euk_RPA1_DBD_C"/>
</dbReference>
<dbReference type="Pfam" id="PF05970">
    <property type="entry name" value="PIF1"/>
    <property type="match status" value="2"/>
</dbReference>
<dbReference type="EC" id="5.6.2.3" evidence="1"/>
<dbReference type="GO" id="GO:0043139">
    <property type="term" value="F:5'-3' DNA helicase activity"/>
    <property type="evidence" value="ECO:0007669"/>
    <property type="project" value="UniProtKB-EC"/>
</dbReference>
<feature type="transmembrane region" description="Helical" evidence="2">
    <location>
        <begin position="380"/>
        <end position="404"/>
    </location>
</feature>
<sequence length="1647" mass="186082">MAMLFQNKKCFLPLLMERVKRSYSGEGERVHFHLCCRGGKVQLPLLRDPPPFLDGLLKPDGDILSKYFLKSIRSYNAMFDFTSLGAKIDMSINKGPGAFVFKINGQVHHRIGSLLPDEGKPPAYAQLYIVDTENKKRIGPLIIIQDRGGGLRRISNLHSNYMALQYPILCSYGEEGFKLGIKYSRLGILWVGAKNEVTMLEYYAFRLQQRRSEAITLIFGDRLFQQYIVDVFASVEENRLRFIIKNNKSLRSEIYKGIHDALHKGDFEGNNVGREVILSGSFTGSKRYMVQNYQDAMVICRFYGPPDLFITFTYNMKWQEIADALAFIPGQKPNARPDIVSRVFKLNVEELISVHTCKYVLPKLPPFCSMMHAARKQSHAFFTIPSLVYMLFALPYISICIILYTVEFQKRGLPHVYILVWLEGNTKDPHPSFIDSIISAEIPDIDSDPLSYSLVDEFMVHGPFGELNKKCPCMKDNKCSKFFPKAYQQNTAIGEDGFVQYRHSKFGHSVEQYGVKLDSRWVVPYNLALLKRFRAHINVEWCNKTYLIKYLFKYIMLELSDSHPDPNDAQKADEVDEVREYIDCRYLSSHEVVWRMFEFDIHYRTPEVERLAIHLPLMNNLVYLTNRPLVDIVDDPRSTQTTLTEWFCANRIAWHPRKGSKKIGRAIYINPSCVELYYLRMLLNVVKGATSYEDLSTIGGVLHPTFKDACQALGLLGDDNEWREALREASWMVQVPSYRVPEQHLKNHVLVELDNLLSKNGVSMTDYGLPKPDLNLFNKLKNRLLAEELAYNSAEVLLVHDNLVNQLNSEHKHIYDLVIQSVYEKASQCFFVYGYGGTGKTFLWNAIISHLRSEKHIILAVASSGVAALLLPGGRTAHSRFKIPIAIDESSDEGPMTLCHCFESLDRSMRDILSVVDCSSFHKVFGGKTMLFGGDFRQVLLVEGGSRLDTIDASITNSYIWTHVNVLRLTINMRLLAMAASGLPTEQVKEFNDWVLSNGDGTTKGATHSDDGDSEFIEITHYISIPRLDSAIDDIIRSTYPSLETSYSDPTYLRERAIMAPKNGTIDETNSRVLSLIPGHEKVYLSSDTLVESSKEHGNLDLLYPVEFLDSLQFKGIPPHKLVVKIGSPVMLLRNLNQSAGLCNGTRLIITQLGDQILEAQIITGSHIGDKILLPRIALHFPICLCYAMTINKNQGQTLRNVSLYLPRPVFSHGQLYVAISRVTSRNGLKVSIDDDTDQGCCATLNIVYKDILQLLCLLSPINLARHNWHVKVRVARMWQVSRTSKGRGFASVELVLVDEEVHHITHLFCFLDAAGLDIFTPIIIMQGQGIMASIADKALKKFSKSIVEGHCYCVRIFQVSKQERKFKAIPSTYTIFFTPWTIIEEIHAKVSASLPRYVFSFVDFDDLDHCRARHGQGLVGAPNCRSNAATKWYINIDIPNVNAFRASRGRGSEFLLLPGDADAAAGDVDEENANRKTISELLSLNPHDSNDVRFTCHATIKEIDVTNGWWYKGCSICKKGLKSTLQGFECTKCNETEPDATSHGKIFMFGGVAEQVVRRTAAELVEESSSNQILLPRALRALVGRSYVFQAVISEQTFRTGQLCFQAWRVFMPPKIQKGGANVALQDNPKKDTAATASAGHSSYFL</sequence>
<dbReference type="PANTHER" id="PTHR10492">
    <property type="match status" value="1"/>
</dbReference>
<keyword evidence="2" id="KW-0812">Transmembrane</keyword>
<keyword evidence="1" id="KW-0067">ATP-binding</keyword>
<keyword evidence="1" id="KW-0547">Nucleotide-binding</keyword>
<evidence type="ECO:0000259" key="3">
    <source>
        <dbReference type="Pfam" id="PF05970"/>
    </source>
</evidence>
<evidence type="ECO:0000256" key="2">
    <source>
        <dbReference type="SAM" id="Phobius"/>
    </source>
</evidence>
<dbReference type="Proteomes" id="UP000004995">
    <property type="component" value="Unassembled WGS sequence"/>
</dbReference>
<keyword evidence="1" id="KW-0227">DNA damage</keyword>
<feature type="domain" description="DNA helicase Pif1-like 2B" evidence="5">
    <location>
        <begin position="1107"/>
        <end position="1153"/>
    </location>
</feature>